<feature type="transmembrane region" description="Helical" evidence="7">
    <location>
        <begin position="75"/>
        <end position="99"/>
    </location>
</feature>
<accession>A0A8E3B2K6</accession>
<dbReference type="Proteomes" id="UP000245631">
    <property type="component" value="Unassembled WGS sequence"/>
</dbReference>
<evidence type="ECO:0000256" key="5">
    <source>
        <dbReference type="ARBA" id="ARBA00022989"/>
    </source>
</evidence>
<dbReference type="GeneID" id="61055641"/>
<dbReference type="CDD" id="cd06261">
    <property type="entry name" value="TM_PBP2"/>
    <property type="match status" value="1"/>
</dbReference>
<gene>
    <name evidence="9" type="ORF">C8D77_11713</name>
</gene>
<dbReference type="RefSeq" id="WP_109671480.1">
    <property type="nucleotide sequence ID" value="NZ_QGGH01000017.1"/>
</dbReference>
<evidence type="ECO:0000313" key="10">
    <source>
        <dbReference type="Proteomes" id="UP000245631"/>
    </source>
</evidence>
<comment type="subcellular location">
    <subcellularLocation>
        <location evidence="1 7">Cell membrane</location>
        <topology evidence="1 7">Multi-pass membrane protein</topology>
    </subcellularLocation>
</comment>
<dbReference type="PANTHER" id="PTHR32243">
    <property type="entry name" value="MALTOSE TRANSPORT SYSTEM PERMEASE-RELATED"/>
    <property type="match status" value="1"/>
</dbReference>
<keyword evidence="5 7" id="KW-1133">Transmembrane helix</keyword>
<dbReference type="GO" id="GO:0055085">
    <property type="term" value="P:transmembrane transport"/>
    <property type="evidence" value="ECO:0007669"/>
    <property type="project" value="InterPro"/>
</dbReference>
<dbReference type="InterPro" id="IPR000515">
    <property type="entry name" value="MetI-like"/>
</dbReference>
<dbReference type="AlphaFoldDB" id="A0A8E3B2K6"/>
<keyword evidence="6 7" id="KW-0472">Membrane</keyword>
<dbReference type="InterPro" id="IPR050901">
    <property type="entry name" value="BP-dep_ABC_trans_perm"/>
</dbReference>
<evidence type="ECO:0000313" key="9">
    <source>
        <dbReference type="EMBL" id="PWJ87301.1"/>
    </source>
</evidence>
<reference evidence="9 10" key="1">
    <citation type="submission" date="2018-05" db="EMBL/GenBank/DDBJ databases">
        <title>Genomic Encyclopedia of Type Strains, Phase IV (KMG-IV): sequencing the most valuable type-strain genomes for metagenomic binning, comparative biology and taxonomic classification.</title>
        <authorList>
            <person name="Goeker M."/>
        </authorList>
    </citation>
    <scope>NUCLEOTIDE SEQUENCE [LARGE SCALE GENOMIC DNA]</scope>
    <source>
        <strain evidence="9 10">DSM 2626</strain>
    </source>
</reference>
<comment type="caution">
    <text evidence="9">The sequence shown here is derived from an EMBL/GenBank/DDBJ whole genome shotgun (WGS) entry which is preliminary data.</text>
</comment>
<dbReference type="EMBL" id="QGGH01000017">
    <property type="protein sequence ID" value="PWJ87301.1"/>
    <property type="molecule type" value="Genomic_DNA"/>
</dbReference>
<evidence type="ECO:0000256" key="4">
    <source>
        <dbReference type="ARBA" id="ARBA00022692"/>
    </source>
</evidence>
<dbReference type="Pfam" id="PF00528">
    <property type="entry name" value="BPD_transp_1"/>
    <property type="match status" value="1"/>
</dbReference>
<evidence type="ECO:0000256" key="2">
    <source>
        <dbReference type="ARBA" id="ARBA00022448"/>
    </source>
</evidence>
<dbReference type="GO" id="GO:0005886">
    <property type="term" value="C:plasma membrane"/>
    <property type="evidence" value="ECO:0007669"/>
    <property type="project" value="UniProtKB-SubCell"/>
</dbReference>
<feature type="transmembrane region" description="Helical" evidence="7">
    <location>
        <begin position="144"/>
        <end position="163"/>
    </location>
</feature>
<evidence type="ECO:0000259" key="8">
    <source>
        <dbReference type="PROSITE" id="PS50928"/>
    </source>
</evidence>
<evidence type="ECO:0000256" key="7">
    <source>
        <dbReference type="RuleBase" id="RU363032"/>
    </source>
</evidence>
<dbReference type="InterPro" id="IPR035906">
    <property type="entry name" value="MetI-like_sf"/>
</dbReference>
<sequence>MIAGRSTSSRFLSGIGLYGAIATYMIFALFPIFWTLKISVTPERLLYSEGITLWPSQTTFQNFYTVLEVSDFPRYFLNSVIVSMATAALVTVIATLAGYAMSRFTFRGKAALAIMLLLTQTFPLVMVIPPIYRVMGELGLTNSLIGLIIIYTAFNTAFATFLMQSFFDGIPKDLEEAAMIDGCTRAEAMRKVIVPLTLPGMGATLGFVFTAAWSELLFALMLISSDDKKTFAVGLLTYIGKFAVDWGQMMAASVLALIPVCIFFAFLQRYLVTGLTAGAVKG</sequence>
<dbReference type="Gene3D" id="1.10.3720.10">
    <property type="entry name" value="MetI-like"/>
    <property type="match status" value="1"/>
</dbReference>
<evidence type="ECO:0000256" key="6">
    <source>
        <dbReference type="ARBA" id="ARBA00023136"/>
    </source>
</evidence>
<name>A0A8E3B2K6_RHILI</name>
<comment type="similarity">
    <text evidence="7">Belongs to the binding-protein-dependent transport system permease family.</text>
</comment>
<dbReference type="PANTHER" id="PTHR32243:SF18">
    <property type="entry name" value="INNER MEMBRANE ABC TRANSPORTER PERMEASE PROTEIN YCJP"/>
    <property type="match status" value="1"/>
</dbReference>
<organism evidence="9 10">
    <name type="scientific">Rhizobium loti</name>
    <name type="common">Mesorhizobium loti</name>
    <dbReference type="NCBI Taxonomy" id="381"/>
    <lineage>
        <taxon>Bacteria</taxon>
        <taxon>Pseudomonadati</taxon>
        <taxon>Pseudomonadota</taxon>
        <taxon>Alphaproteobacteria</taxon>
        <taxon>Hyphomicrobiales</taxon>
        <taxon>Phyllobacteriaceae</taxon>
        <taxon>Mesorhizobium</taxon>
    </lineage>
</organism>
<proteinExistence type="inferred from homology"/>
<feature type="transmembrane region" description="Helical" evidence="7">
    <location>
        <begin position="111"/>
        <end position="132"/>
    </location>
</feature>
<evidence type="ECO:0000256" key="1">
    <source>
        <dbReference type="ARBA" id="ARBA00004651"/>
    </source>
</evidence>
<dbReference type="SUPFAM" id="SSF161098">
    <property type="entry name" value="MetI-like"/>
    <property type="match status" value="1"/>
</dbReference>
<feature type="transmembrane region" description="Helical" evidence="7">
    <location>
        <begin position="192"/>
        <end position="213"/>
    </location>
</feature>
<dbReference type="PROSITE" id="PS50928">
    <property type="entry name" value="ABC_TM1"/>
    <property type="match status" value="1"/>
</dbReference>
<evidence type="ECO:0000256" key="3">
    <source>
        <dbReference type="ARBA" id="ARBA00022475"/>
    </source>
</evidence>
<protein>
    <submittedName>
        <fullName evidence="9">Carbohydrate ABC transporter membrane protein 2 (CUT1 family)</fullName>
    </submittedName>
</protein>
<feature type="transmembrane region" description="Helical" evidence="7">
    <location>
        <begin position="12"/>
        <end position="34"/>
    </location>
</feature>
<feature type="domain" description="ABC transmembrane type-1" evidence="8">
    <location>
        <begin position="76"/>
        <end position="267"/>
    </location>
</feature>
<keyword evidence="4 7" id="KW-0812">Transmembrane</keyword>
<keyword evidence="3" id="KW-1003">Cell membrane</keyword>
<keyword evidence="2 7" id="KW-0813">Transport</keyword>
<feature type="transmembrane region" description="Helical" evidence="7">
    <location>
        <begin position="246"/>
        <end position="267"/>
    </location>
</feature>